<dbReference type="NCBIfam" id="NF040801">
    <property type="entry name" value="spore_GerD"/>
    <property type="match status" value="1"/>
</dbReference>
<dbReference type="InterPro" id="IPR041262">
    <property type="entry name" value="GerD_central"/>
</dbReference>
<keyword evidence="5" id="KW-1185">Reference proteome</keyword>
<gene>
    <name evidence="4" type="ORF">N782_08795</name>
</gene>
<sequence length="222" mass="24272">MLRIKNLIVIVASLSFLTACTGNSSSGGEQPQYETTKKMVVDILKTDDGKKAITEVLNDDKMKQQVVLESDVVKKSIEETITSDKGKKFWTKLFENPQFSKTFAQSMTEEQKKLTKDLMSDSEYQKSMLEILQNPEITNQMLTVMKSQQFRAHLEKTIEETMNTPMFKAKMSEIVLKAAEEMKSSSGGEKSEGEGEGQGGDQQSKSGEGSSGAGGSQGGGGS</sequence>
<keyword evidence="2" id="KW-0732">Signal</keyword>
<dbReference type="STRING" id="1385514.N782_08795"/>
<dbReference type="EMBL" id="AVBF01000097">
    <property type="protein sequence ID" value="KGP70936.1"/>
    <property type="molecule type" value="Genomic_DNA"/>
</dbReference>
<dbReference type="OrthoDB" id="2375836at2"/>
<evidence type="ECO:0000313" key="4">
    <source>
        <dbReference type="EMBL" id="KGP70936.1"/>
    </source>
</evidence>
<feature type="signal peptide" evidence="2">
    <location>
        <begin position="1"/>
        <end position="21"/>
    </location>
</feature>
<protein>
    <submittedName>
        <fullName evidence="4">Spore gernimation protein GerD</fullName>
    </submittedName>
</protein>
<evidence type="ECO:0000313" key="5">
    <source>
        <dbReference type="Proteomes" id="UP000030147"/>
    </source>
</evidence>
<dbReference type="PROSITE" id="PS51257">
    <property type="entry name" value="PROKAR_LIPOPROTEIN"/>
    <property type="match status" value="1"/>
</dbReference>
<dbReference type="eggNOG" id="ENOG50304MB">
    <property type="taxonomic scope" value="Bacteria"/>
</dbReference>
<evidence type="ECO:0000256" key="1">
    <source>
        <dbReference type="SAM" id="MobiDB-lite"/>
    </source>
</evidence>
<feature type="compositionally biased region" description="Gly residues" evidence="1">
    <location>
        <begin position="209"/>
        <end position="222"/>
    </location>
</feature>
<evidence type="ECO:0000256" key="2">
    <source>
        <dbReference type="SAM" id="SignalP"/>
    </source>
</evidence>
<feature type="compositionally biased region" description="Basic and acidic residues" evidence="1">
    <location>
        <begin position="178"/>
        <end position="193"/>
    </location>
</feature>
<evidence type="ECO:0000259" key="3">
    <source>
        <dbReference type="Pfam" id="PF17898"/>
    </source>
</evidence>
<dbReference type="Proteomes" id="UP000030147">
    <property type="component" value="Unassembled WGS sequence"/>
</dbReference>
<dbReference type="RefSeq" id="WP_036824355.1">
    <property type="nucleotide sequence ID" value="NZ_AVBF01000097.1"/>
</dbReference>
<accession>A0A0A2TA39</accession>
<dbReference type="Pfam" id="PF17898">
    <property type="entry name" value="GerD"/>
    <property type="match status" value="1"/>
</dbReference>
<feature type="chain" id="PRO_5038966493" evidence="2">
    <location>
        <begin position="22"/>
        <end position="222"/>
    </location>
</feature>
<name>A0A0A2TA39_9BACI</name>
<proteinExistence type="predicted"/>
<comment type="caution">
    <text evidence="4">The sequence shown here is derived from an EMBL/GenBank/DDBJ whole genome shotgun (WGS) entry which is preliminary data.</text>
</comment>
<dbReference type="AlphaFoldDB" id="A0A0A2TA39"/>
<organism evidence="4 5">
    <name type="scientific">Pontibacillus yanchengensis Y32</name>
    <dbReference type="NCBI Taxonomy" id="1385514"/>
    <lineage>
        <taxon>Bacteria</taxon>
        <taxon>Bacillati</taxon>
        <taxon>Bacillota</taxon>
        <taxon>Bacilli</taxon>
        <taxon>Bacillales</taxon>
        <taxon>Bacillaceae</taxon>
        <taxon>Pontibacillus</taxon>
    </lineage>
</organism>
<reference evidence="4 5" key="1">
    <citation type="journal article" date="2015" name="Stand. Genomic Sci.">
        <title>High quality draft genome sequence of the moderately halophilic bacterium Pontibacillus yanchengensis Y32(T) and comparison among Pontibacillus genomes.</title>
        <authorList>
            <person name="Huang J."/>
            <person name="Qiao Z.X."/>
            <person name="Tang J.W."/>
            <person name="Wang G."/>
        </authorList>
    </citation>
    <scope>NUCLEOTIDE SEQUENCE [LARGE SCALE GENOMIC DNA]</scope>
    <source>
        <strain evidence="4 5">Y32</strain>
    </source>
</reference>
<feature type="domain" description="Spore germination GerD central core" evidence="3">
    <location>
        <begin position="66"/>
        <end position="179"/>
    </location>
</feature>
<feature type="region of interest" description="Disordered" evidence="1">
    <location>
        <begin position="178"/>
        <end position="222"/>
    </location>
</feature>